<gene>
    <name evidence="1" type="ORF">QN341_13410</name>
</gene>
<dbReference type="Proteomes" id="UP001223084">
    <property type="component" value="Unassembled WGS sequence"/>
</dbReference>
<dbReference type="AlphaFoldDB" id="A0AAW7CPQ3"/>
<reference evidence="1" key="1">
    <citation type="submission" date="2023-06" db="EMBL/GenBank/DDBJ databases">
        <title>Probiogenomic evaluation and L lactic producing Weizmannia coaggulans BKMTCR2-2 from tree bark.</title>
        <authorList>
            <person name="Mahittikon J."/>
            <person name="Tanasupawat S."/>
        </authorList>
    </citation>
    <scope>NUCLEOTIDE SEQUENCE</scope>
    <source>
        <strain evidence="1">BKMTCR2-2</strain>
    </source>
</reference>
<evidence type="ECO:0000313" key="1">
    <source>
        <dbReference type="EMBL" id="MDL5042006.1"/>
    </source>
</evidence>
<evidence type="ECO:0000313" key="2">
    <source>
        <dbReference type="Proteomes" id="UP001223084"/>
    </source>
</evidence>
<sequence>MRRNSFLRDTAGLKELLQTGDISKAFLKAGRIRQ</sequence>
<protein>
    <submittedName>
        <fullName evidence="1">Histidine kinase</fullName>
    </submittedName>
</protein>
<comment type="caution">
    <text evidence="1">The sequence shown here is derived from an EMBL/GenBank/DDBJ whole genome shotgun (WGS) entry which is preliminary data.</text>
</comment>
<name>A0AAW7CPQ3_HEYCO</name>
<dbReference type="GO" id="GO:0016301">
    <property type="term" value="F:kinase activity"/>
    <property type="evidence" value="ECO:0007669"/>
    <property type="project" value="UniProtKB-KW"/>
</dbReference>
<keyword evidence="1" id="KW-0418">Kinase</keyword>
<proteinExistence type="predicted"/>
<organism evidence="1 2">
    <name type="scientific">Heyndrickxia coagulans</name>
    <name type="common">Weizmannia coagulans</name>
    <dbReference type="NCBI Taxonomy" id="1398"/>
    <lineage>
        <taxon>Bacteria</taxon>
        <taxon>Bacillati</taxon>
        <taxon>Bacillota</taxon>
        <taxon>Bacilli</taxon>
        <taxon>Bacillales</taxon>
        <taxon>Bacillaceae</taxon>
        <taxon>Heyndrickxia</taxon>
    </lineage>
</organism>
<dbReference type="EMBL" id="JASUZX010000002">
    <property type="protein sequence ID" value="MDL5042006.1"/>
    <property type="molecule type" value="Genomic_DNA"/>
</dbReference>
<keyword evidence="1" id="KW-0808">Transferase</keyword>
<accession>A0AAW7CPQ3</accession>
<dbReference type="RefSeq" id="WP_061574670.1">
    <property type="nucleotide sequence ID" value="NZ_CP091468.1"/>
</dbReference>